<evidence type="ECO:0000256" key="5">
    <source>
        <dbReference type="ARBA" id="ARBA00023136"/>
    </source>
</evidence>
<dbReference type="PANTHER" id="PTHR21347">
    <property type="entry name" value="CLEFT LIP AND PALATE ASSOCIATED TRANSMEMBRANE PROTEIN-RELATED"/>
    <property type="match status" value="1"/>
</dbReference>
<evidence type="ECO:0000256" key="1">
    <source>
        <dbReference type="ARBA" id="ARBA00004141"/>
    </source>
</evidence>
<evidence type="ECO:0000313" key="7">
    <source>
        <dbReference type="EMBL" id="NDV30887.1"/>
    </source>
</evidence>
<keyword evidence="4 6" id="KW-1133">Transmembrane helix</keyword>
<accession>A0A6B2L1W1</accession>
<dbReference type="PANTHER" id="PTHR21347:SF0">
    <property type="entry name" value="LIPID SCRAMBLASE CLPTM1L"/>
    <property type="match status" value="1"/>
</dbReference>
<keyword evidence="3 6" id="KW-0812">Transmembrane</keyword>
<dbReference type="GO" id="GO:0016020">
    <property type="term" value="C:membrane"/>
    <property type="evidence" value="ECO:0007669"/>
    <property type="project" value="UniProtKB-SubCell"/>
</dbReference>
<dbReference type="GO" id="GO:0012505">
    <property type="term" value="C:endomembrane system"/>
    <property type="evidence" value="ECO:0007669"/>
    <property type="project" value="TreeGrafter"/>
</dbReference>
<dbReference type="InterPro" id="IPR008429">
    <property type="entry name" value="CLPTM1"/>
</dbReference>
<comment type="subcellular location">
    <subcellularLocation>
        <location evidence="1">Membrane</location>
        <topology evidence="1">Multi-pass membrane protein</topology>
    </subcellularLocation>
</comment>
<dbReference type="EMBL" id="GIBP01001918">
    <property type="protein sequence ID" value="NDV30887.1"/>
    <property type="molecule type" value="Transcribed_RNA"/>
</dbReference>
<organism evidence="7">
    <name type="scientific">Arcella intermedia</name>
    <dbReference type="NCBI Taxonomy" id="1963864"/>
    <lineage>
        <taxon>Eukaryota</taxon>
        <taxon>Amoebozoa</taxon>
        <taxon>Tubulinea</taxon>
        <taxon>Elardia</taxon>
        <taxon>Arcellinida</taxon>
        <taxon>Sphaerothecina</taxon>
        <taxon>Arcellidae</taxon>
        <taxon>Arcella</taxon>
    </lineage>
</organism>
<reference evidence="7" key="1">
    <citation type="journal article" date="2020" name="J. Eukaryot. Microbiol.">
        <title>De novo Sequencing, Assembly and Annotation of the Transcriptome for the Free-Living Testate Amoeba Arcella intermedia.</title>
        <authorList>
            <person name="Ribeiro G.M."/>
            <person name="Porfirio-Sousa A.L."/>
            <person name="Maurer-Alcala X.X."/>
            <person name="Katz L.A."/>
            <person name="Lahr D.J.G."/>
        </authorList>
    </citation>
    <scope>NUCLEOTIDE SEQUENCE</scope>
</reference>
<name>A0A6B2L1W1_9EUKA</name>
<evidence type="ECO:0000256" key="3">
    <source>
        <dbReference type="ARBA" id="ARBA00022692"/>
    </source>
</evidence>
<feature type="transmembrane region" description="Helical" evidence="6">
    <location>
        <begin position="311"/>
        <end position="330"/>
    </location>
</feature>
<evidence type="ECO:0008006" key="8">
    <source>
        <dbReference type="Google" id="ProtNLM"/>
    </source>
</evidence>
<feature type="transmembrane region" description="Helical" evidence="6">
    <location>
        <begin position="248"/>
        <end position="269"/>
    </location>
</feature>
<evidence type="ECO:0000256" key="4">
    <source>
        <dbReference type="ARBA" id="ARBA00022989"/>
    </source>
</evidence>
<keyword evidence="5 6" id="KW-0472">Membrane</keyword>
<dbReference type="Pfam" id="PF05602">
    <property type="entry name" value="CLPTM1"/>
    <property type="match status" value="1"/>
</dbReference>
<dbReference type="AlphaFoldDB" id="A0A6B2L1W1"/>
<comment type="similarity">
    <text evidence="2">Belongs to the CLPTM1 family.</text>
</comment>
<sequence>MFYPPVCGPLEKRCVSPMYNLSQSYDLHLYTVEKPSGYLQGNPFWSKLQMNPREPFTEIVQVPLFPNTRNNGSLFMAAVMVPAGTPVSQIPQNSFITVVGLTKYMPVLYQPEKYLLSNEDSEPIQEPVNSKVPVTHWKSSVKLRLIDDHRNYSRNGLMNDIPWDLPNQYQYKQMFYVDELHLLRHHMAMLSNNKSKEDPSIKFSFQPTSLGAFRFLRRLEEAMKLLEGFGFQDKEKEEVLTLISPDHLYRLALTYIVSLLHTIFAFLAFKNDIGFWKGRDNFVGLSRTTVIGNTVCEIIIFLFLYDSPGTSWLVLGTVGISALINIWKVFKVLKLSVSLKRGARNEEEQKTDNFDSTGMYYLSLILYPLVIGWAIYSLFNHQHRTWWSWFISSAANGVYAFGFLMLTPQIFVNYKLKSVAHLPWRAMTYKVFNTFIDDLFAFIIEMPTIHRIATLRDDIIFFIYLYQRWIYPVDTTRVNEFGYVYQDKADQGPKEESKKDK</sequence>
<protein>
    <recommendedName>
        <fullName evidence="8">Cleft lip and palate transmembrane protein 1-like protein</fullName>
    </recommendedName>
</protein>
<feature type="transmembrane region" description="Helical" evidence="6">
    <location>
        <begin position="281"/>
        <end position="305"/>
    </location>
</feature>
<feature type="transmembrane region" description="Helical" evidence="6">
    <location>
        <begin position="385"/>
        <end position="407"/>
    </location>
</feature>
<evidence type="ECO:0000256" key="2">
    <source>
        <dbReference type="ARBA" id="ARBA00009310"/>
    </source>
</evidence>
<feature type="transmembrane region" description="Helical" evidence="6">
    <location>
        <begin position="359"/>
        <end position="379"/>
    </location>
</feature>
<proteinExistence type="inferred from homology"/>
<evidence type="ECO:0000256" key="6">
    <source>
        <dbReference type="SAM" id="Phobius"/>
    </source>
</evidence>